<dbReference type="InterPro" id="IPR011004">
    <property type="entry name" value="Trimer_LpxA-like_sf"/>
</dbReference>
<dbReference type="PANTHER" id="PTHR23416:SF23">
    <property type="entry name" value="ACETYLTRANSFERASE C18B11.09C-RELATED"/>
    <property type="match status" value="1"/>
</dbReference>
<dbReference type="InterPro" id="IPR001451">
    <property type="entry name" value="Hexapep"/>
</dbReference>
<gene>
    <name evidence="5" type="ORF">A3A93_00820</name>
</gene>
<comment type="similarity">
    <text evidence="1">Belongs to the transferase hexapeptide repeat family.</text>
</comment>
<feature type="transmembrane region" description="Helical" evidence="4">
    <location>
        <begin position="12"/>
        <end position="35"/>
    </location>
</feature>
<dbReference type="PANTHER" id="PTHR23416">
    <property type="entry name" value="SIALIC ACID SYNTHASE-RELATED"/>
    <property type="match status" value="1"/>
</dbReference>
<dbReference type="GO" id="GO:0005829">
    <property type="term" value="C:cytosol"/>
    <property type="evidence" value="ECO:0007669"/>
    <property type="project" value="TreeGrafter"/>
</dbReference>
<dbReference type="SUPFAM" id="SSF51161">
    <property type="entry name" value="Trimeric LpxA-like enzymes"/>
    <property type="match status" value="1"/>
</dbReference>
<name>A0A1F7IVK0_9BACT</name>
<proteinExistence type="inferred from homology"/>
<keyword evidence="2" id="KW-0808">Transferase</keyword>
<dbReference type="Gene3D" id="2.160.10.10">
    <property type="entry name" value="Hexapeptide repeat proteins"/>
    <property type="match status" value="1"/>
</dbReference>
<comment type="caution">
    <text evidence="5">The sequence shown here is derived from an EMBL/GenBank/DDBJ whole genome shotgun (WGS) entry which is preliminary data.</text>
</comment>
<dbReference type="GO" id="GO:0008374">
    <property type="term" value="F:O-acyltransferase activity"/>
    <property type="evidence" value="ECO:0007669"/>
    <property type="project" value="TreeGrafter"/>
</dbReference>
<dbReference type="CDD" id="cd04647">
    <property type="entry name" value="LbH_MAT_like"/>
    <property type="match status" value="1"/>
</dbReference>
<keyword evidence="3" id="KW-0677">Repeat</keyword>
<evidence type="ECO:0008006" key="7">
    <source>
        <dbReference type="Google" id="ProtNLM"/>
    </source>
</evidence>
<dbReference type="AlphaFoldDB" id="A0A1F7IVK0"/>
<dbReference type="Proteomes" id="UP000177141">
    <property type="component" value="Unassembled WGS sequence"/>
</dbReference>
<keyword evidence="4" id="KW-1133">Transmembrane helix</keyword>
<dbReference type="InterPro" id="IPR051159">
    <property type="entry name" value="Hexapeptide_acetyltransf"/>
</dbReference>
<dbReference type="Pfam" id="PF00132">
    <property type="entry name" value="Hexapep"/>
    <property type="match status" value="1"/>
</dbReference>
<dbReference type="EMBL" id="MGAL01000032">
    <property type="protein sequence ID" value="OGK47408.1"/>
    <property type="molecule type" value="Genomic_DNA"/>
</dbReference>
<protein>
    <recommendedName>
        <fullName evidence="7">Acetyltransferase</fullName>
    </recommendedName>
</protein>
<evidence type="ECO:0000313" key="5">
    <source>
        <dbReference type="EMBL" id="OGK47408.1"/>
    </source>
</evidence>
<accession>A0A1F7IVK0</accession>
<dbReference type="STRING" id="1802061.A3A93_00820"/>
<organism evidence="5 6">
    <name type="scientific">Candidatus Roizmanbacteria bacterium RIFCSPLOWO2_01_FULL_38_12</name>
    <dbReference type="NCBI Taxonomy" id="1802061"/>
    <lineage>
        <taxon>Bacteria</taxon>
        <taxon>Candidatus Roizmaniibacteriota</taxon>
    </lineage>
</organism>
<sequence>MNRVKQFFLEIELFCLEIISIIPIAFLRHFFYFLAGVKIDSSSIINPGVRFYNPANIKIGKDTIVGENAVLDGRNKLIIGDHVDIASEVMIYNSEHDINDPTFAPVSAPVKIEDYVFIGPRAIILPGVTIGHGAVVGAGAVVIKDVSPNSIVGGVPAIAIGERKSKNHHYRLRRVGLFEILGKIIGG</sequence>
<evidence type="ECO:0000256" key="4">
    <source>
        <dbReference type="SAM" id="Phobius"/>
    </source>
</evidence>
<keyword evidence="4" id="KW-0472">Membrane</keyword>
<keyword evidence="4" id="KW-0812">Transmembrane</keyword>
<evidence type="ECO:0000256" key="3">
    <source>
        <dbReference type="ARBA" id="ARBA00022737"/>
    </source>
</evidence>
<evidence type="ECO:0000313" key="6">
    <source>
        <dbReference type="Proteomes" id="UP000177141"/>
    </source>
</evidence>
<reference evidence="5 6" key="1">
    <citation type="journal article" date="2016" name="Nat. Commun.">
        <title>Thousands of microbial genomes shed light on interconnected biogeochemical processes in an aquifer system.</title>
        <authorList>
            <person name="Anantharaman K."/>
            <person name="Brown C.T."/>
            <person name="Hug L.A."/>
            <person name="Sharon I."/>
            <person name="Castelle C.J."/>
            <person name="Probst A.J."/>
            <person name="Thomas B.C."/>
            <person name="Singh A."/>
            <person name="Wilkins M.J."/>
            <person name="Karaoz U."/>
            <person name="Brodie E.L."/>
            <person name="Williams K.H."/>
            <person name="Hubbard S.S."/>
            <person name="Banfield J.F."/>
        </authorList>
    </citation>
    <scope>NUCLEOTIDE SEQUENCE [LARGE SCALE GENOMIC DNA]</scope>
</reference>
<dbReference type="PROSITE" id="PS00101">
    <property type="entry name" value="HEXAPEP_TRANSFERASES"/>
    <property type="match status" value="1"/>
</dbReference>
<evidence type="ECO:0000256" key="1">
    <source>
        <dbReference type="ARBA" id="ARBA00007274"/>
    </source>
</evidence>
<evidence type="ECO:0000256" key="2">
    <source>
        <dbReference type="ARBA" id="ARBA00022679"/>
    </source>
</evidence>
<dbReference type="InterPro" id="IPR018357">
    <property type="entry name" value="Hexapep_transf_CS"/>
</dbReference>